<keyword evidence="1" id="KW-1133">Transmembrane helix</keyword>
<dbReference type="AlphaFoldDB" id="A0A975JDI0"/>
<organism evidence="2 3">
    <name type="scientific">Sulfitobacter albidus</name>
    <dbReference type="NCBI Taxonomy" id="2829501"/>
    <lineage>
        <taxon>Bacteria</taxon>
        <taxon>Pseudomonadati</taxon>
        <taxon>Pseudomonadota</taxon>
        <taxon>Alphaproteobacteria</taxon>
        <taxon>Rhodobacterales</taxon>
        <taxon>Roseobacteraceae</taxon>
        <taxon>Sulfitobacter</taxon>
    </lineage>
</organism>
<reference evidence="2" key="1">
    <citation type="submission" date="2021-04" db="EMBL/GenBank/DDBJ databases">
        <title>Complete genome sequence for Sulfitobacter sp. strain JK7-1.</title>
        <authorList>
            <person name="Park S.-J."/>
        </authorList>
    </citation>
    <scope>NUCLEOTIDE SEQUENCE</scope>
    <source>
        <strain evidence="2">JK7-1</strain>
    </source>
</reference>
<keyword evidence="1" id="KW-0472">Membrane</keyword>
<proteinExistence type="predicted"/>
<feature type="transmembrane region" description="Helical" evidence="1">
    <location>
        <begin position="28"/>
        <end position="51"/>
    </location>
</feature>
<evidence type="ECO:0000256" key="1">
    <source>
        <dbReference type="SAM" id="Phobius"/>
    </source>
</evidence>
<sequence>MSDDLDAYSAADRRRINRTARRNAGREVALILSAGFAAIMVTTFFFARYTFLPIAAMLGMRETIVWIVLSGSIAVLWALVHRAIAAPRIARARALDSAFLYAYQDARKRERADKTAI</sequence>
<keyword evidence="3" id="KW-1185">Reference proteome</keyword>
<name>A0A975JDI0_9RHOB</name>
<evidence type="ECO:0000313" key="3">
    <source>
        <dbReference type="Proteomes" id="UP000683291"/>
    </source>
</evidence>
<dbReference type="Proteomes" id="UP000683291">
    <property type="component" value="Chromosome 1"/>
</dbReference>
<gene>
    <name evidence="2" type="ORF">KDD17_16720</name>
</gene>
<feature type="transmembrane region" description="Helical" evidence="1">
    <location>
        <begin position="63"/>
        <end position="84"/>
    </location>
</feature>
<keyword evidence="1" id="KW-0812">Transmembrane</keyword>
<evidence type="ECO:0000313" key="2">
    <source>
        <dbReference type="EMBL" id="QUJ76492.1"/>
    </source>
</evidence>
<protein>
    <submittedName>
        <fullName evidence="2">Uncharacterized protein</fullName>
    </submittedName>
</protein>
<accession>A0A975JDI0</accession>
<dbReference type="KEGG" id="sual:KDD17_16720"/>
<dbReference type="EMBL" id="CP073581">
    <property type="protein sequence ID" value="QUJ76492.1"/>
    <property type="molecule type" value="Genomic_DNA"/>
</dbReference>
<dbReference type="RefSeq" id="WP_212704690.1">
    <property type="nucleotide sequence ID" value="NZ_CP073581.1"/>
</dbReference>